<organism evidence="6 7">
    <name type="scientific">Stylosanthes scabra</name>
    <dbReference type="NCBI Taxonomy" id="79078"/>
    <lineage>
        <taxon>Eukaryota</taxon>
        <taxon>Viridiplantae</taxon>
        <taxon>Streptophyta</taxon>
        <taxon>Embryophyta</taxon>
        <taxon>Tracheophyta</taxon>
        <taxon>Spermatophyta</taxon>
        <taxon>Magnoliopsida</taxon>
        <taxon>eudicotyledons</taxon>
        <taxon>Gunneridae</taxon>
        <taxon>Pentapetalae</taxon>
        <taxon>rosids</taxon>
        <taxon>fabids</taxon>
        <taxon>Fabales</taxon>
        <taxon>Fabaceae</taxon>
        <taxon>Papilionoideae</taxon>
        <taxon>50 kb inversion clade</taxon>
        <taxon>dalbergioids sensu lato</taxon>
        <taxon>Dalbergieae</taxon>
        <taxon>Pterocarpus clade</taxon>
        <taxon>Stylosanthes</taxon>
    </lineage>
</organism>
<keyword evidence="2" id="KW-0378">Hydrolase</keyword>
<accession>A0ABU6WAU8</accession>
<keyword evidence="7" id="KW-1185">Reference proteome</keyword>
<keyword evidence="3" id="KW-0347">Helicase</keyword>
<protein>
    <recommendedName>
        <fullName evidence="5">DNA replication helicase domain-containing protein</fullName>
    </recommendedName>
</protein>
<dbReference type="InterPro" id="IPR027417">
    <property type="entry name" value="P-loop_NTPase"/>
</dbReference>
<evidence type="ECO:0000256" key="3">
    <source>
        <dbReference type="ARBA" id="ARBA00022806"/>
    </source>
</evidence>
<dbReference type="Pfam" id="PF02689">
    <property type="entry name" value="Herpes_Helicase"/>
    <property type="match status" value="1"/>
</dbReference>
<keyword evidence="4" id="KW-0067">ATP-binding</keyword>
<feature type="domain" description="DNA replication helicase" evidence="5">
    <location>
        <begin position="34"/>
        <end position="82"/>
    </location>
</feature>
<dbReference type="SUPFAM" id="SSF52540">
    <property type="entry name" value="P-loop containing nucleoside triphosphate hydrolases"/>
    <property type="match status" value="1"/>
</dbReference>
<keyword evidence="1" id="KW-0547">Nucleotide-binding</keyword>
<dbReference type="InterPro" id="IPR003840">
    <property type="entry name" value="DNA_helicase_dom"/>
</dbReference>
<proteinExistence type="predicted"/>
<sequence>MSNFMFNGRLLFRVWHSLHQIERSPSNFSDGNSFSSSHAMTINKSQGQSLRQVGLVLKQPVFTHGQLYVALSRVTNKEGLKIVFDHEDSHNSTVTSNIVYQEVFRNM</sequence>
<dbReference type="Proteomes" id="UP001341840">
    <property type="component" value="Unassembled WGS sequence"/>
</dbReference>
<dbReference type="PANTHER" id="PTHR23274:SF48">
    <property type="entry name" value="ATP-DEPENDENT DNA HELICASE"/>
    <property type="match status" value="1"/>
</dbReference>
<evidence type="ECO:0000256" key="4">
    <source>
        <dbReference type="ARBA" id="ARBA00022840"/>
    </source>
</evidence>
<evidence type="ECO:0000259" key="5">
    <source>
        <dbReference type="Pfam" id="PF02689"/>
    </source>
</evidence>
<dbReference type="EMBL" id="JASCZI010181314">
    <property type="protein sequence ID" value="MED6181685.1"/>
    <property type="molecule type" value="Genomic_DNA"/>
</dbReference>
<evidence type="ECO:0000313" key="7">
    <source>
        <dbReference type="Proteomes" id="UP001341840"/>
    </source>
</evidence>
<evidence type="ECO:0000256" key="2">
    <source>
        <dbReference type="ARBA" id="ARBA00022801"/>
    </source>
</evidence>
<dbReference type="CDD" id="cd18809">
    <property type="entry name" value="SF1_C_RecD"/>
    <property type="match status" value="1"/>
</dbReference>
<comment type="caution">
    <text evidence="6">The sequence shown here is derived from an EMBL/GenBank/DDBJ whole genome shotgun (WGS) entry which is preliminary data.</text>
</comment>
<reference evidence="6 7" key="1">
    <citation type="journal article" date="2023" name="Plants (Basel)">
        <title>Bridging the Gap: Combining Genomics and Transcriptomics Approaches to Understand Stylosanthes scabra, an Orphan Legume from the Brazilian Caatinga.</title>
        <authorList>
            <person name="Ferreira-Neto J.R.C."/>
            <person name="da Silva M.D."/>
            <person name="Binneck E."/>
            <person name="de Melo N.F."/>
            <person name="da Silva R.H."/>
            <person name="de Melo A.L.T.M."/>
            <person name="Pandolfi V."/>
            <person name="Bustamante F.O."/>
            <person name="Brasileiro-Vidal A.C."/>
            <person name="Benko-Iseppon A.M."/>
        </authorList>
    </citation>
    <scope>NUCLEOTIDE SEQUENCE [LARGE SCALE GENOMIC DNA]</scope>
    <source>
        <tissue evidence="6">Leaves</tissue>
    </source>
</reference>
<gene>
    <name evidence="6" type="ORF">PIB30_118835</name>
</gene>
<dbReference type="PANTHER" id="PTHR23274">
    <property type="entry name" value="DNA HELICASE-RELATED"/>
    <property type="match status" value="1"/>
</dbReference>
<dbReference type="Gene3D" id="3.40.50.300">
    <property type="entry name" value="P-loop containing nucleotide triphosphate hydrolases"/>
    <property type="match status" value="1"/>
</dbReference>
<evidence type="ECO:0000256" key="1">
    <source>
        <dbReference type="ARBA" id="ARBA00022741"/>
    </source>
</evidence>
<evidence type="ECO:0000313" key="6">
    <source>
        <dbReference type="EMBL" id="MED6181685.1"/>
    </source>
</evidence>
<name>A0ABU6WAU8_9FABA</name>